<evidence type="ECO:0000313" key="3">
    <source>
        <dbReference type="Proteomes" id="UP001431783"/>
    </source>
</evidence>
<protein>
    <submittedName>
        <fullName evidence="2">Uncharacterized protein</fullName>
    </submittedName>
</protein>
<name>A0AAW1UZ30_9CUCU</name>
<dbReference type="AlphaFoldDB" id="A0AAW1UZ30"/>
<dbReference type="Proteomes" id="UP001431783">
    <property type="component" value="Unassembled WGS sequence"/>
</dbReference>
<feature type="region of interest" description="Disordered" evidence="1">
    <location>
        <begin position="103"/>
        <end position="162"/>
    </location>
</feature>
<accession>A0AAW1UZ30</accession>
<feature type="region of interest" description="Disordered" evidence="1">
    <location>
        <begin position="174"/>
        <end position="199"/>
    </location>
</feature>
<evidence type="ECO:0000313" key="2">
    <source>
        <dbReference type="EMBL" id="KAK9885230.1"/>
    </source>
</evidence>
<keyword evidence="3" id="KW-1185">Reference proteome</keyword>
<sequence>MRQDLTRSQIEVGNLRRRLRNEQKKSKAEEMSNQKYRLEVRSLSDQLKQTRSEFDKEMHRVVKKHKMEMEKAEYYRENFLKHKDELKRRQEELDREFRKLEQAKQSLEHMKRSRKSRSLSPSIKRFRGRDGAFHDHRSPPPPPKLTSEVRPKTSLERPSAYYEEKKPRAIYERLGDYSDKSFPKETNGRERTSYPSDAVGVQKSSWSHSAAEPWKKTSNTATFLKPYMERFDTSHQEFQVPPSSYYSQGTLDYSKHNHFDIARKY</sequence>
<feature type="compositionally biased region" description="Basic and acidic residues" evidence="1">
    <location>
        <begin position="174"/>
        <end position="192"/>
    </location>
</feature>
<gene>
    <name evidence="2" type="ORF">WA026_010733</name>
</gene>
<evidence type="ECO:0000256" key="1">
    <source>
        <dbReference type="SAM" id="MobiDB-lite"/>
    </source>
</evidence>
<proteinExistence type="predicted"/>
<organism evidence="2 3">
    <name type="scientific">Henosepilachna vigintioctopunctata</name>
    <dbReference type="NCBI Taxonomy" id="420089"/>
    <lineage>
        <taxon>Eukaryota</taxon>
        <taxon>Metazoa</taxon>
        <taxon>Ecdysozoa</taxon>
        <taxon>Arthropoda</taxon>
        <taxon>Hexapoda</taxon>
        <taxon>Insecta</taxon>
        <taxon>Pterygota</taxon>
        <taxon>Neoptera</taxon>
        <taxon>Endopterygota</taxon>
        <taxon>Coleoptera</taxon>
        <taxon>Polyphaga</taxon>
        <taxon>Cucujiformia</taxon>
        <taxon>Coccinelloidea</taxon>
        <taxon>Coccinellidae</taxon>
        <taxon>Epilachninae</taxon>
        <taxon>Epilachnini</taxon>
        <taxon>Henosepilachna</taxon>
    </lineage>
</organism>
<dbReference type="EMBL" id="JARQZJ010000095">
    <property type="protein sequence ID" value="KAK9885230.1"/>
    <property type="molecule type" value="Genomic_DNA"/>
</dbReference>
<reference evidence="2 3" key="1">
    <citation type="submission" date="2023-03" db="EMBL/GenBank/DDBJ databases">
        <title>Genome insight into feeding habits of ladybird beetles.</title>
        <authorList>
            <person name="Li H.-S."/>
            <person name="Huang Y.-H."/>
            <person name="Pang H."/>
        </authorList>
    </citation>
    <scope>NUCLEOTIDE SEQUENCE [LARGE SCALE GENOMIC DNA]</scope>
    <source>
        <strain evidence="2">SYSU_2023b</strain>
        <tissue evidence="2">Whole body</tissue>
    </source>
</reference>
<comment type="caution">
    <text evidence="2">The sequence shown here is derived from an EMBL/GenBank/DDBJ whole genome shotgun (WGS) entry which is preliminary data.</text>
</comment>
<feature type="compositionally biased region" description="Basic and acidic residues" evidence="1">
    <location>
        <begin position="128"/>
        <end position="138"/>
    </location>
</feature>